<dbReference type="AlphaFoldDB" id="A0A318QZ60"/>
<sequence>MNHCMLEVLVKKAPTVRFTQDNKTPLAEIEAEFDSLRADDPPSSIKVIGWGKLAEELQNKVQVNSKLVIEGRLRMNSVTRQDGTKEKQAEFTLSRIHPLSTNIALSSIPSKTQSNQKNNSATSSNNESVKWDSSPLIPDTDDIPF</sequence>
<dbReference type="SUPFAM" id="SSF50249">
    <property type="entry name" value="Nucleic acid-binding proteins"/>
    <property type="match status" value="1"/>
</dbReference>
<name>A0A318QZ60_PROMR</name>
<evidence type="ECO:0000313" key="5">
    <source>
        <dbReference type="Proteomes" id="UP000247807"/>
    </source>
</evidence>
<evidence type="ECO:0000256" key="2">
    <source>
        <dbReference type="PROSITE-ProRule" id="PRU00252"/>
    </source>
</evidence>
<dbReference type="Pfam" id="PF00436">
    <property type="entry name" value="SSB"/>
    <property type="match status" value="1"/>
</dbReference>
<dbReference type="CDD" id="cd04496">
    <property type="entry name" value="SSB_OBF"/>
    <property type="match status" value="1"/>
</dbReference>
<dbReference type="InterPro" id="IPR012340">
    <property type="entry name" value="NA-bd_OB-fold"/>
</dbReference>
<evidence type="ECO:0000256" key="3">
    <source>
        <dbReference type="SAM" id="MobiDB-lite"/>
    </source>
</evidence>
<proteinExistence type="predicted"/>
<dbReference type="EMBL" id="QJUE01000002">
    <property type="protein sequence ID" value="PYE02687.1"/>
    <property type="molecule type" value="Genomic_DNA"/>
</dbReference>
<gene>
    <name evidence="4" type="ORF">DNJ73_02745</name>
</gene>
<organism evidence="4 5">
    <name type="scientific">Prochlorococcus marinus XMU1408</name>
    <dbReference type="NCBI Taxonomy" id="2213228"/>
    <lineage>
        <taxon>Bacteria</taxon>
        <taxon>Bacillati</taxon>
        <taxon>Cyanobacteriota</taxon>
        <taxon>Cyanophyceae</taxon>
        <taxon>Synechococcales</taxon>
        <taxon>Prochlorococcaceae</taxon>
        <taxon>Prochlorococcus</taxon>
    </lineage>
</organism>
<reference evidence="4 5" key="1">
    <citation type="journal article" date="2018" name="Appl. Environ. Microbiol.">
        <title>Genome rearrangement shapes Prochlorococcus ecological adaptation.</title>
        <authorList>
            <person name="Yan W."/>
            <person name="Wei S."/>
            <person name="Wang Q."/>
            <person name="Xiao X."/>
            <person name="Zeng Q."/>
            <person name="Jiao N."/>
            <person name="Zhang R."/>
        </authorList>
    </citation>
    <scope>NUCLEOTIDE SEQUENCE [LARGE SCALE GENOMIC DNA]</scope>
    <source>
        <strain evidence="4 5">XMU1408</strain>
    </source>
</reference>
<protein>
    <submittedName>
        <fullName evidence="4">Single-stranded DNA-binding protein</fullName>
    </submittedName>
</protein>
<dbReference type="Gene3D" id="2.40.50.140">
    <property type="entry name" value="Nucleic acid-binding proteins"/>
    <property type="match status" value="1"/>
</dbReference>
<dbReference type="Proteomes" id="UP000247807">
    <property type="component" value="Unassembled WGS sequence"/>
</dbReference>
<feature type="region of interest" description="Disordered" evidence="3">
    <location>
        <begin position="104"/>
        <end position="145"/>
    </location>
</feature>
<accession>A0A318QZ60</accession>
<dbReference type="OrthoDB" id="513679at2"/>
<dbReference type="RefSeq" id="WP_158466182.1">
    <property type="nucleotide sequence ID" value="NZ_QJUE01000002.1"/>
</dbReference>
<dbReference type="GO" id="GO:0003697">
    <property type="term" value="F:single-stranded DNA binding"/>
    <property type="evidence" value="ECO:0007669"/>
    <property type="project" value="InterPro"/>
</dbReference>
<dbReference type="InterPro" id="IPR000424">
    <property type="entry name" value="Primosome_PriB/ssb"/>
</dbReference>
<comment type="caution">
    <text evidence="4">The sequence shown here is derived from an EMBL/GenBank/DDBJ whole genome shotgun (WGS) entry which is preliminary data.</text>
</comment>
<dbReference type="PROSITE" id="PS50935">
    <property type="entry name" value="SSB"/>
    <property type="match status" value="1"/>
</dbReference>
<keyword evidence="1 2" id="KW-0238">DNA-binding</keyword>
<evidence type="ECO:0000256" key="1">
    <source>
        <dbReference type="ARBA" id="ARBA00023125"/>
    </source>
</evidence>
<feature type="compositionally biased region" description="Polar residues" evidence="3">
    <location>
        <begin position="104"/>
        <end position="128"/>
    </location>
</feature>
<evidence type="ECO:0000313" key="4">
    <source>
        <dbReference type="EMBL" id="PYE02687.1"/>
    </source>
</evidence>